<keyword evidence="3" id="KW-0831">Ubiquinone biosynthesis</keyword>
<dbReference type="InterPro" id="IPR013718">
    <property type="entry name" value="COQ9_C"/>
</dbReference>
<dbReference type="PANTHER" id="PTHR21427:SF19">
    <property type="entry name" value="UBIQUINONE BIOSYNTHESIS PROTEIN COQ9, MITOCHONDRIAL"/>
    <property type="match status" value="1"/>
</dbReference>
<dbReference type="EMBL" id="NOXT01000102">
    <property type="protein sequence ID" value="OYQ30111.1"/>
    <property type="molecule type" value="Genomic_DNA"/>
</dbReference>
<dbReference type="Proteomes" id="UP000216991">
    <property type="component" value="Unassembled WGS sequence"/>
</dbReference>
<comment type="function">
    <text evidence="6">Membrane-associated protein that warps the membrane surface to access and bind aromatic isoprenes with high specificity, including ubiquinone (CoQ) isoprene intermediates and presents them directly to COQ7, therefore facilitating the COQ7-mediated hydroxylase step. Participates in the biosynthesis of coenzyme Q, also named ubiquinone, an essential lipid-soluble electron transporter for aerobic cellular respiration.</text>
</comment>
<reference evidence="8 9" key="1">
    <citation type="submission" date="2017-07" db="EMBL/GenBank/DDBJ databases">
        <title>Sandarakinorhabdus cyanobacteriorum sp. nov., a novel bacterium isolated from cyanobacterial aggregates in a eutrophic lake.</title>
        <authorList>
            <person name="Cai H."/>
        </authorList>
    </citation>
    <scope>NUCLEOTIDE SEQUENCE [LARGE SCALE GENOMIC DNA]</scope>
    <source>
        <strain evidence="8 9">TH057</strain>
    </source>
</reference>
<dbReference type="AlphaFoldDB" id="A0A255YLN4"/>
<dbReference type="Pfam" id="PF08511">
    <property type="entry name" value="COQ9"/>
    <property type="match status" value="1"/>
</dbReference>
<evidence type="ECO:0000256" key="1">
    <source>
        <dbReference type="ARBA" id="ARBA00004749"/>
    </source>
</evidence>
<feature type="domain" description="COQ9 C-terminal" evidence="7">
    <location>
        <begin position="114"/>
        <end position="184"/>
    </location>
</feature>
<name>A0A255YLN4_9SPHN</name>
<keyword evidence="5" id="KW-0446">Lipid-binding</keyword>
<proteinExistence type="inferred from homology"/>
<dbReference type="OrthoDB" id="7201143at2"/>
<evidence type="ECO:0000256" key="2">
    <source>
        <dbReference type="ARBA" id="ARBA00010766"/>
    </source>
</evidence>
<dbReference type="GO" id="GO:0008289">
    <property type="term" value="F:lipid binding"/>
    <property type="evidence" value="ECO:0007669"/>
    <property type="project" value="UniProtKB-KW"/>
</dbReference>
<evidence type="ECO:0000256" key="4">
    <source>
        <dbReference type="ARBA" id="ARBA00022946"/>
    </source>
</evidence>
<dbReference type="GO" id="GO:0006744">
    <property type="term" value="P:ubiquinone biosynthetic process"/>
    <property type="evidence" value="ECO:0007669"/>
    <property type="project" value="UniProtKB-KW"/>
</dbReference>
<comment type="pathway">
    <text evidence="1">Cofactor biosynthesis; ubiquinone biosynthesis.</text>
</comment>
<accession>A0A255YLN4</accession>
<evidence type="ECO:0000313" key="8">
    <source>
        <dbReference type="EMBL" id="OYQ30111.1"/>
    </source>
</evidence>
<sequence>MAEDIPLAELAPRLVAAMLPHVPFDGWSATALAAAARDTGTDPDVAALAVPDVATMLGLWVAHANAQLAEAMAATHNMKVRDRIRTALVTRLEQGDREVTRRALALLAQPQHAALSARLLWQAADAMWRAAGDTATDYNHYTKRAILSAIYSATLLHWTQDDSADFAATRAFIDRRIDGVMRFEKAKARVTGLSSRLPNPARILGRLRYPAV</sequence>
<keyword evidence="9" id="KW-1185">Reference proteome</keyword>
<evidence type="ECO:0000313" key="9">
    <source>
        <dbReference type="Proteomes" id="UP000216991"/>
    </source>
</evidence>
<keyword evidence="4" id="KW-0809">Transit peptide</keyword>
<dbReference type="PANTHER" id="PTHR21427">
    <property type="entry name" value="UBIQUINONE BIOSYNTHESIS PROTEIN COQ9, MITOCHONDRIAL"/>
    <property type="match status" value="1"/>
</dbReference>
<dbReference type="NCBIfam" id="TIGR02396">
    <property type="entry name" value="diverge_rpsU"/>
    <property type="match status" value="1"/>
</dbReference>
<dbReference type="RefSeq" id="WP_094473417.1">
    <property type="nucleotide sequence ID" value="NZ_NOXT01000102.1"/>
</dbReference>
<evidence type="ECO:0000256" key="6">
    <source>
        <dbReference type="ARBA" id="ARBA00058104"/>
    </source>
</evidence>
<organism evidence="8 9">
    <name type="scientific">Sandarakinorhabdus cyanobacteriorum</name>
    <dbReference type="NCBI Taxonomy" id="1981098"/>
    <lineage>
        <taxon>Bacteria</taxon>
        <taxon>Pseudomonadati</taxon>
        <taxon>Pseudomonadota</taxon>
        <taxon>Alphaproteobacteria</taxon>
        <taxon>Sphingomonadales</taxon>
        <taxon>Sphingosinicellaceae</taxon>
        <taxon>Sandarakinorhabdus</taxon>
    </lineage>
</organism>
<gene>
    <name evidence="8" type="ORF">CHU93_07160</name>
</gene>
<evidence type="ECO:0000259" key="7">
    <source>
        <dbReference type="Pfam" id="PF08511"/>
    </source>
</evidence>
<comment type="caution">
    <text evidence="8">The sequence shown here is derived from an EMBL/GenBank/DDBJ whole genome shotgun (WGS) entry which is preliminary data.</text>
</comment>
<dbReference type="Gene3D" id="1.10.357.10">
    <property type="entry name" value="Tetracycline Repressor, domain 2"/>
    <property type="match status" value="1"/>
</dbReference>
<protein>
    <recommendedName>
        <fullName evidence="7">COQ9 C-terminal domain-containing protein</fullName>
    </recommendedName>
</protein>
<evidence type="ECO:0000256" key="5">
    <source>
        <dbReference type="ARBA" id="ARBA00023121"/>
    </source>
</evidence>
<comment type="similarity">
    <text evidence="2">Belongs to the COQ9 family.</text>
</comment>
<evidence type="ECO:0000256" key="3">
    <source>
        <dbReference type="ARBA" id="ARBA00022688"/>
    </source>
</evidence>
<dbReference type="InterPro" id="IPR012762">
    <property type="entry name" value="Ubiq_biosynth_COQ9"/>
</dbReference>